<dbReference type="Proteomes" id="UP001162741">
    <property type="component" value="Chromosome"/>
</dbReference>
<evidence type="ECO:0008006" key="5">
    <source>
        <dbReference type="Google" id="ProtNLM"/>
    </source>
</evidence>
<evidence type="ECO:0000256" key="2">
    <source>
        <dbReference type="ARBA" id="ARBA00022737"/>
    </source>
</evidence>
<dbReference type="Gene3D" id="2.120.10.80">
    <property type="entry name" value="Kelch-type beta propeller"/>
    <property type="match status" value="2"/>
</dbReference>
<protein>
    <recommendedName>
        <fullName evidence="5">Galactose oxidase, central domain</fullName>
    </recommendedName>
</protein>
<organism evidence="3 4">
    <name type="scientific">Chitinophaga horti</name>
    <dbReference type="NCBI Taxonomy" id="2920382"/>
    <lineage>
        <taxon>Bacteria</taxon>
        <taxon>Pseudomonadati</taxon>
        <taxon>Bacteroidota</taxon>
        <taxon>Chitinophagia</taxon>
        <taxon>Chitinophagales</taxon>
        <taxon>Chitinophagaceae</taxon>
        <taxon>Chitinophaga</taxon>
    </lineage>
</organism>
<dbReference type="Pfam" id="PF01344">
    <property type="entry name" value="Kelch_1"/>
    <property type="match status" value="1"/>
</dbReference>
<proteinExistence type="predicted"/>
<sequence>MFNVRHSWVLLVAGCFMASCKSSDDTEEVGNWISRSSLEGVARGEAVSFVIGDKAYIGTGYDGTNRLKDFWYYNQTTNSWTQVADLPGAARNSAVAFAVGTKGIVTTGYDGINKLNDTWVYDSQNDTWSAGAGFAGTARYGATAFAIGAKGYITCGYDGNYLKDFYSYDTSATGGAWTKEEAFGGNKRSDAVAFVINNKAYVVTGSNPNTGQTLSVNDMFMFDPASTAANKWTEMRKISNVSDEDYDNDYDIVSSNGVAFVMNSKGYIATGTKSGLTTNVWEYDPLTDTWESKRAFEGLARSGAVGFSINNRGYVALGNSSSLPFEDLWEFDPAATYNEND</sequence>
<keyword evidence="1" id="KW-0880">Kelch repeat</keyword>
<dbReference type="InterPro" id="IPR015915">
    <property type="entry name" value="Kelch-typ_b-propeller"/>
</dbReference>
<dbReference type="RefSeq" id="WP_264281849.1">
    <property type="nucleotide sequence ID" value="NZ_CP107006.1"/>
</dbReference>
<dbReference type="EMBL" id="CP107006">
    <property type="protein sequence ID" value="UYQ93856.1"/>
    <property type="molecule type" value="Genomic_DNA"/>
</dbReference>
<dbReference type="InterPro" id="IPR006652">
    <property type="entry name" value="Kelch_1"/>
</dbReference>
<dbReference type="SMART" id="SM00612">
    <property type="entry name" value="Kelch"/>
    <property type="match status" value="2"/>
</dbReference>
<keyword evidence="4" id="KW-1185">Reference proteome</keyword>
<dbReference type="PANTHER" id="PTHR24412">
    <property type="entry name" value="KELCH PROTEIN"/>
    <property type="match status" value="1"/>
</dbReference>
<dbReference type="PANTHER" id="PTHR24412:SF497">
    <property type="entry name" value="KELCH-LIKE PROTEIN 18"/>
    <property type="match status" value="1"/>
</dbReference>
<accession>A0ABY6J3A4</accession>
<evidence type="ECO:0000313" key="4">
    <source>
        <dbReference type="Proteomes" id="UP001162741"/>
    </source>
</evidence>
<keyword evidence="2" id="KW-0677">Repeat</keyword>
<evidence type="ECO:0000313" key="3">
    <source>
        <dbReference type="EMBL" id="UYQ93856.1"/>
    </source>
</evidence>
<dbReference type="SUPFAM" id="SSF117281">
    <property type="entry name" value="Kelch motif"/>
    <property type="match status" value="2"/>
</dbReference>
<dbReference type="PROSITE" id="PS51257">
    <property type="entry name" value="PROKAR_LIPOPROTEIN"/>
    <property type="match status" value="1"/>
</dbReference>
<name>A0ABY6J3A4_9BACT</name>
<evidence type="ECO:0000256" key="1">
    <source>
        <dbReference type="ARBA" id="ARBA00022441"/>
    </source>
</evidence>
<gene>
    <name evidence="3" type="ORF">MKQ68_01945</name>
</gene>
<reference evidence="3" key="1">
    <citation type="submission" date="2022-10" db="EMBL/GenBank/DDBJ databases">
        <title>Chitinophaga sp. nov., isolated from soil.</title>
        <authorList>
            <person name="Jeon C.O."/>
        </authorList>
    </citation>
    <scope>NUCLEOTIDE SEQUENCE</scope>
    <source>
        <strain evidence="3">R8</strain>
    </source>
</reference>